<accession>A0A1G2KQE5</accession>
<organism evidence="2 3">
    <name type="scientific">Candidatus Sungbacteria bacterium RIFCSPHIGHO2_02_FULL_49_12</name>
    <dbReference type="NCBI Taxonomy" id="1802271"/>
    <lineage>
        <taxon>Bacteria</taxon>
        <taxon>Candidatus Sungiibacteriota</taxon>
    </lineage>
</organism>
<dbReference type="CDD" id="cd06259">
    <property type="entry name" value="YdcF-like"/>
    <property type="match status" value="1"/>
</dbReference>
<dbReference type="InterPro" id="IPR051599">
    <property type="entry name" value="Cell_Envelope_Assoc"/>
</dbReference>
<dbReference type="Pfam" id="PF02698">
    <property type="entry name" value="DUF218"/>
    <property type="match status" value="1"/>
</dbReference>
<proteinExistence type="predicted"/>
<dbReference type="PANTHER" id="PTHR30336">
    <property type="entry name" value="INNER MEMBRANE PROTEIN, PROBABLE PERMEASE"/>
    <property type="match status" value="1"/>
</dbReference>
<evidence type="ECO:0000313" key="2">
    <source>
        <dbReference type="EMBL" id="OHA01650.1"/>
    </source>
</evidence>
<dbReference type="PANTHER" id="PTHR30336:SF20">
    <property type="entry name" value="DUF218 DOMAIN-CONTAINING PROTEIN"/>
    <property type="match status" value="1"/>
</dbReference>
<dbReference type="STRING" id="1802271.A3C11_03430"/>
<dbReference type="InterPro" id="IPR014729">
    <property type="entry name" value="Rossmann-like_a/b/a_fold"/>
</dbReference>
<sequence length="216" mass="24634">MRSDLRKFAKKIWDYHHLNQKLEKADCILVLGGRDLRVAEQGAKLFLQRWAPLLVVSGGAVGFTKRVWKTSEAEKFAEVAMRMGVPEEKILVEKESTNTGENILFSRRLLEDRRVACKKIIAVHKPYMERRTFATFGKQWPGVEVIVTSPPISIEDYATIPEITEDEFLHSMVADLQKIKDYPVLDFQVSQDIPADVWTARQELVKAGYGKDLSGL</sequence>
<name>A0A1G2KQE5_9BACT</name>
<protein>
    <recommendedName>
        <fullName evidence="1">DUF218 domain-containing protein</fullName>
    </recommendedName>
</protein>
<evidence type="ECO:0000313" key="3">
    <source>
        <dbReference type="Proteomes" id="UP000177362"/>
    </source>
</evidence>
<evidence type="ECO:0000259" key="1">
    <source>
        <dbReference type="Pfam" id="PF02698"/>
    </source>
</evidence>
<dbReference type="Proteomes" id="UP000177362">
    <property type="component" value="Unassembled WGS sequence"/>
</dbReference>
<dbReference type="Gene3D" id="3.40.50.620">
    <property type="entry name" value="HUPs"/>
    <property type="match status" value="1"/>
</dbReference>
<reference evidence="2 3" key="1">
    <citation type="journal article" date="2016" name="Nat. Commun.">
        <title>Thousands of microbial genomes shed light on interconnected biogeochemical processes in an aquifer system.</title>
        <authorList>
            <person name="Anantharaman K."/>
            <person name="Brown C.T."/>
            <person name="Hug L.A."/>
            <person name="Sharon I."/>
            <person name="Castelle C.J."/>
            <person name="Probst A.J."/>
            <person name="Thomas B.C."/>
            <person name="Singh A."/>
            <person name="Wilkins M.J."/>
            <person name="Karaoz U."/>
            <person name="Brodie E.L."/>
            <person name="Williams K.H."/>
            <person name="Hubbard S.S."/>
            <person name="Banfield J.F."/>
        </authorList>
    </citation>
    <scope>NUCLEOTIDE SEQUENCE [LARGE SCALE GENOMIC DNA]</scope>
</reference>
<dbReference type="InterPro" id="IPR003848">
    <property type="entry name" value="DUF218"/>
</dbReference>
<dbReference type="AlphaFoldDB" id="A0A1G2KQE5"/>
<comment type="caution">
    <text evidence="2">The sequence shown here is derived from an EMBL/GenBank/DDBJ whole genome shotgun (WGS) entry which is preliminary data.</text>
</comment>
<feature type="domain" description="DUF218" evidence="1">
    <location>
        <begin position="26"/>
        <end position="147"/>
    </location>
</feature>
<gene>
    <name evidence="2" type="ORF">A3C11_03430</name>
</gene>
<dbReference type="GO" id="GO:0005886">
    <property type="term" value="C:plasma membrane"/>
    <property type="evidence" value="ECO:0007669"/>
    <property type="project" value="TreeGrafter"/>
</dbReference>
<dbReference type="EMBL" id="MHQJ01000011">
    <property type="protein sequence ID" value="OHA01650.1"/>
    <property type="molecule type" value="Genomic_DNA"/>
</dbReference>